<protein>
    <submittedName>
        <fullName evidence="1">Uncharacterized protein</fullName>
    </submittedName>
</protein>
<reference evidence="1" key="1">
    <citation type="submission" date="2022-07" db="EMBL/GenBank/DDBJ databases">
        <title>Evaluation of T. orientalis genome assembly methods using nanopore sequencing and analysis of variation between genomes.</title>
        <authorList>
            <person name="Yam J."/>
            <person name="Micallef M.L."/>
            <person name="Liu M."/>
            <person name="Djordjevic S.P."/>
            <person name="Bogema D.R."/>
            <person name="Jenkins C."/>
        </authorList>
    </citation>
    <scope>NUCLEOTIDE SEQUENCE</scope>
    <source>
        <strain evidence="1">Fish Creek</strain>
    </source>
</reference>
<dbReference type="EMBL" id="CP056068">
    <property type="protein sequence ID" value="UKJ90264.1"/>
    <property type="molecule type" value="Genomic_DNA"/>
</dbReference>
<evidence type="ECO:0000313" key="1">
    <source>
        <dbReference type="EMBL" id="UKJ90264.1"/>
    </source>
</evidence>
<proteinExistence type="predicted"/>
<accession>A0A976M857</accession>
<dbReference type="AlphaFoldDB" id="A0A976M857"/>
<organism evidence="1 2">
    <name type="scientific">Theileria orientalis</name>
    <dbReference type="NCBI Taxonomy" id="68886"/>
    <lineage>
        <taxon>Eukaryota</taxon>
        <taxon>Sar</taxon>
        <taxon>Alveolata</taxon>
        <taxon>Apicomplexa</taxon>
        <taxon>Aconoidasida</taxon>
        <taxon>Piroplasmida</taxon>
        <taxon>Theileriidae</taxon>
        <taxon>Theileria</taxon>
    </lineage>
</organism>
<name>A0A976M857_THEOR</name>
<dbReference type="Proteomes" id="UP000244803">
    <property type="component" value="Chromosome 2"/>
</dbReference>
<dbReference type="OrthoDB" id="365469at2759"/>
<sequence>MSNKSLNSLANIDIANSITDFIDISQIYSLPSVRFCARKNEVLSDVSSESNKRSIVSNCSDSISSMTSSESDDSIVSLNLEDTRKEVTSDVFTEFQEAYLSVSSDGVITFGKYLDYMASLTRQLRIIYKHLCGQCSFNVQSILKCSFEVFGKLHSTVCVLSSFDYHSKGPEKIISDFLSRLLDTFKKSYSDLVLFNTHVCKLLSSEISSSIISMLLELIPYLMDTLYCILLSLLRYLDQNEMKDELSSLFEKILGYYVIFCYSYLDHTEESLDKMALLSLYRLTITFVPLDLIYTNKDEGKDEKEVVGRDCRVELINFLKEEYIKDEYKPSSIVLFEFRSKAGVGEMSKHEVDLVSRSMSVLESCLRTGICRRQYPTTHIDNVGCFEMLTSSSVTNLLKSLNFWLLQRLEYANVCIRRVALMTIRHALCTIHFIERDRQFVLSYVYNCLSEEDTLVESLSIINCLSKLYPMKDGAIKKITSLTLKGSNRGVRLRVLESLSSCRFTRKGISFVVDVLKSLAKSSSSGQGYMNRQGEGMSSGDPVKIHEYKFGVSEWPIIVDALVSIARLNSNNVEKSQSVSQDLAPYVKRRKLGPIPASGWIALLWSYLTVSEDEKAQLFKALWFAEAMIRFPRIVKSVLELDKGFFHSHMAVYDKFVIFGGESGDDKLAFLKDKSNWKALHDLKVPYSLDHFEKANTAFNDSYTVSDPDAKDITQRKLDETKRNMGDSHPGACSCVDCRMDHLIKEYHKALGAVNAHTSSLTKQDNPLALLDSQFDSLHDMFDSTVCTKHEAVKEDEKPFEILGRVPKAVNHESWNPLPVMAGGESTPQDFEGICHNIEDLDCFEYPASLGTDVYLSFSCRCSRYPSDLFVLYRLPFIVNPRPDKHNPNEHENVSDSSPIYAPNLRLEASNCSKAPGKSLNFVKPDLRADEKITTLYHGTVRLRLSFHNPIVIPVRIQFYYMIEDSMGSLGSVWIHPRCKY</sequence>
<evidence type="ECO:0000313" key="2">
    <source>
        <dbReference type="Proteomes" id="UP000244803"/>
    </source>
</evidence>
<gene>
    <name evidence="1" type="ORF">MACJ_001196</name>
</gene>